<comment type="caution">
    <text evidence="1">The sequence shown here is derived from an EMBL/GenBank/DDBJ whole genome shotgun (WGS) entry which is preliminary data.</text>
</comment>
<protein>
    <submittedName>
        <fullName evidence="1">Uncharacterized protein</fullName>
    </submittedName>
</protein>
<evidence type="ECO:0000313" key="1">
    <source>
        <dbReference type="EMBL" id="MCV2877888.1"/>
    </source>
</evidence>
<keyword evidence="2" id="KW-1185">Reference proteome</keyword>
<sequence>MTQKVISRTILVAFNALWPGETVTLCTVTGFAQIVVGRAVIFTGRG</sequence>
<organism evidence="1 2">
    <name type="scientific">Sedimentimonas flavescens</name>
    <dbReference type="NCBI Taxonomy" id="2851012"/>
    <lineage>
        <taxon>Bacteria</taxon>
        <taxon>Pseudomonadati</taxon>
        <taxon>Pseudomonadota</taxon>
        <taxon>Alphaproteobacteria</taxon>
        <taxon>Rhodobacterales</taxon>
        <taxon>Rhodobacter group</taxon>
        <taxon>Sedimentimonas</taxon>
    </lineage>
</organism>
<dbReference type="RefSeq" id="WP_263847116.1">
    <property type="nucleotide sequence ID" value="NZ_JAOWKW010000002.1"/>
</dbReference>
<reference evidence="1 2" key="1">
    <citation type="submission" date="2022-10" db="EMBL/GenBank/DDBJ databases">
        <title>Sinirhodobacter sp. nov., isolated from ocean surface sediments.</title>
        <authorList>
            <person name="He W."/>
            <person name="Wang L."/>
            <person name="Zhang D.-F."/>
        </authorList>
    </citation>
    <scope>NUCLEOTIDE SEQUENCE [LARGE SCALE GENOMIC DNA]</scope>
    <source>
        <strain evidence="1 2">WL0115</strain>
    </source>
</reference>
<name>A0ABT2ZW66_9RHOB</name>
<dbReference type="EMBL" id="JAOWKW010000002">
    <property type="protein sequence ID" value="MCV2877888.1"/>
    <property type="molecule type" value="Genomic_DNA"/>
</dbReference>
<dbReference type="Proteomes" id="UP001526166">
    <property type="component" value="Unassembled WGS sequence"/>
</dbReference>
<gene>
    <name evidence="1" type="ORF">OE699_03400</name>
</gene>
<proteinExistence type="predicted"/>
<evidence type="ECO:0000313" key="2">
    <source>
        <dbReference type="Proteomes" id="UP001526166"/>
    </source>
</evidence>
<accession>A0ABT2ZW66</accession>